<keyword evidence="5 7" id="KW-1133">Transmembrane helix</keyword>
<keyword evidence="3" id="KW-1003">Cell membrane</keyword>
<dbReference type="eggNOG" id="COG0601">
    <property type="taxonomic scope" value="Bacteria"/>
</dbReference>
<keyword evidence="6 7" id="KW-0472">Membrane</keyword>
<feature type="transmembrane region" description="Helical" evidence="7">
    <location>
        <begin position="284"/>
        <end position="309"/>
    </location>
</feature>
<sequence length="362" mass="39805">MGLFILRRLGVMILTALCLTFIVFTLTNLYPNLEKLAKTEGNFRMSDEQVDSWLGSNGHLDPMLVKYGRWLGVAPGWTHQDSDGNLRGRCITPGMENPENAATYCGVLQGHWGFSSVFKENVGQIVGQNLGLTGKLMFWVMIVMVPGALIVGVLAGMNEGSRTDRTLSTFSITTTATPEYVSGVIFIAVLAASASPLNEFLRGAGWIEGRTLFKGTATSAMEDANFWNFFLPVITIALYGMGYIARMTRASMTEVMTAQYVRTARLKGVAFKTIVLKHALRNALIAPFTVIMLQFPWLLNGVVIVETLFNYKGFGWTLVQAAGNNDIELLLGVSVVSVFVVLFTQLISDIGYVFLNPRIRIS</sequence>
<dbReference type="PANTHER" id="PTHR30465">
    <property type="entry name" value="INNER MEMBRANE ABC TRANSPORTER"/>
    <property type="match status" value="1"/>
</dbReference>
<dbReference type="SUPFAM" id="SSF161098">
    <property type="entry name" value="MetI-like"/>
    <property type="match status" value="1"/>
</dbReference>
<dbReference type="PANTHER" id="PTHR30465:SF0">
    <property type="entry name" value="OLIGOPEPTIDE TRANSPORT SYSTEM PERMEASE PROTEIN APPB"/>
    <property type="match status" value="1"/>
</dbReference>
<protein>
    <submittedName>
        <fullName evidence="9">Dipeptide transport system permease protein DppB</fullName>
    </submittedName>
</protein>
<dbReference type="CDD" id="cd06261">
    <property type="entry name" value="TM_PBP2"/>
    <property type="match status" value="1"/>
</dbReference>
<accession>A0A0P1FIP5</accession>
<proteinExistence type="inferred from homology"/>
<dbReference type="STRING" id="266809.PM03_10115"/>
<evidence type="ECO:0000256" key="7">
    <source>
        <dbReference type="RuleBase" id="RU363032"/>
    </source>
</evidence>
<dbReference type="RefSeq" id="WP_038003213.1">
    <property type="nucleotide sequence ID" value="NZ_CYRX01000008.1"/>
</dbReference>
<evidence type="ECO:0000256" key="5">
    <source>
        <dbReference type="ARBA" id="ARBA00022989"/>
    </source>
</evidence>
<dbReference type="Gene3D" id="1.10.3720.10">
    <property type="entry name" value="MetI-like"/>
    <property type="match status" value="1"/>
</dbReference>
<keyword evidence="4 7" id="KW-0812">Transmembrane</keyword>
<evidence type="ECO:0000256" key="3">
    <source>
        <dbReference type="ARBA" id="ARBA00022475"/>
    </source>
</evidence>
<feature type="transmembrane region" description="Helical" evidence="7">
    <location>
        <begin position="329"/>
        <end position="355"/>
    </location>
</feature>
<feature type="transmembrane region" description="Helical" evidence="7">
    <location>
        <begin position="169"/>
        <end position="192"/>
    </location>
</feature>
<name>A0A0P1FIP5_9RHOB</name>
<dbReference type="InterPro" id="IPR035906">
    <property type="entry name" value="MetI-like_sf"/>
</dbReference>
<evidence type="ECO:0000259" key="8">
    <source>
        <dbReference type="PROSITE" id="PS50928"/>
    </source>
</evidence>
<dbReference type="GO" id="GO:0005886">
    <property type="term" value="C:plasma membrane"/>
    <property type="evidence" value="ECO:0007669"/>
    <property type="project" value="UniProtKB-SubCell"/>
</dbReference>
<dbReference type="AlphaFoldDB" id="A0A0P1FIP5"/>
<gene>
    <name evidence="9" type="primary">dppB</name>
    <name evidence="9" type="ORF">THS5294_00286</name>
</gene>
<evidence type="ECO:0000256" key="1">
    <source>
        <dbReference type="ARBA" id="ARBA00004651"/>
    </source>
</evidence>
<comment type="similarity">
    <text evidence="7">Belongs to the binding-protein-dependent transport system permease family.</text>
</comment>
<evidence type="ECO:0000256" key="2">
    <source>
        <dbReference type="ARBA" id="ARBA00022448"/>
    </source>
</evidence>
<dbReference type="InterPro" id="IPR000515">
    <property type="entry name" value="MetI-like"/>
</dbReference>
<evidence type="ECO:0000313" key="10">
    <source>
        <dbReference type="Proteomes" id="UP000051298"/>
    </source>
</evidence>
<evidence type="ECO:0000313" key="9">
    <source>
        <dbReference type="EMBL" id="CUH59006.1"/>
    </source>
</evidence>
<feature type="transmembrane region" description="Helical" evidence="7">
    <location>
        <begin position="9"/>
        <end position="30"/>
    </location>
</feature>
<evidence type="ECO:0000256" key="6">
    <source>
        <dbReference type="ARBA" id="ARBA00023136"/>
    </source>
</evidence>
<feature type="transmembrane region" description="Helical" evidence="7">
    <location>
        <begin position="136"/>
        <end position="157"/>
    </location>
</feature>
<organism evidence="9 10">
    <name type="scientific">Thalassobacter stenotrophicus</name>
    <dbReference type="NCBI Taxonomy" id="266809"/>
    <lineage>
        <taxon>Bacteria</taxon>
        <taxon>Pseudomonadati</taxon>
        <taxon>Pseudomonadota</taxon>
        <taxon>Alphaproteobacteria</taxon>
        <taxon>Rhodobacterales</taxon>
        <taxon>Roseobacteraceae</taxon>
        <taxon>Thalassobacter</taxon>
    </lineage>
</organism>
<keyword evidence="2 7" id="KW-0813">Transport</keyword>
<feature type="transmembrane region" description="Helical" evidence="7">
    <location>
        <begin position="226"/>
        <end position="245"/>
    </location>
</feature>
<dbReference type="EMBL" id="CYRX01000008">
    <property type="protein sequence ID" value="CUH59006.1"/>
    <property type="molecule type" value="Genomic_DNA"/>
</dbReference>
<comment type="subcellular location">
    <subcellularLocation>
        <location evidence="1 7">Cell membrane</location>
        <topology evidence="1 7">Multi-pass membrane protein</topology>
    </subcellularLocation>
</comment>
<dbReference type="GO" id="GO:0055085">
    <property type="term" value="P:transmembrane transport"/>
    <property type="evidence" value="ECO:0007669"/>
    <property type="project" value="InterPro"/>
</dbReference>
<reference evidence="9 10" key="1">
    <citation type="submission" date="2015-09" db="EMBL/GenBank/DDBJ databases">
        <authorList>
            <consortium name="Swine Surveillance"/>
        </authorList>
    </citation>
    <scope>NUCLEOTIDE SEQUENCE [LARGE SCALE GENOMIC DNA]</scope>
    <source>
        <strain evidence="9 10">CECT 5294</strain>
    </source>
</reference>
<evidence type="ECO:0000256" key="4">
    <source>
        <dbReference type="ARBA" id="ARBA00022692"/>
    </source>
</evidence>
<dbReference type="PROSITE" id="PS50928">
    <property type="entry name" value="ABC_TM1"/>
    <property type="match status" value="1"/>
</dbReference>
<dbReference type="Proteomes" id="UP000051298">
    <property type="component" value="Unassembled WGS sequence"/>
</dbReference>
<dbReference type="Pfam" id="PF00528">
    <property type="entry name" value="BPD_transp_1"/>
    <property type="match status" value="1"/>
</dbReference>
<feature type="domain" description="ABC transmembrane type-1" evidence="8">
    <location>
        <begin position="130"/>
        <end position="348"/>
    </location>
</feature>